<dbReference type="InterPro" id="IPR050194">
    <property type="entry name" value="Glycosyltransferase_grp1"/>
</dbReference>
<dbReference type="InterPro" id="IPR001296">
    <property type="entry name" value="Glyco_trans_1"/>
</dbReference>
<dbReference type="Pfam" id="PF00534">
    <property type="entry name" value="Glycos_transf_1"/>
    <property type="match status" value="1"/>
</dbReference>
<accession>A0A1F7WEG2</accession>
<feature type="domain" description="Glycosyltransferase subfamily 4-like N-terminal" evidence="2">
    <location>
        <begin position="15"/>
        <end position="174"/>
    </location>
</feature>
<evidence type="ECO:0000259" key="1">
    <source>
        <dbReference type="Pfam" id="PF00534"/>
    </source>
</evidence>
<dbReference type="Gene3D" id="3.40.50.2000">
    <property type="entry name" value="Glycogen Phosphorylase B"/>
    <property type="match status" value="2"/>
</dbReference>
<dbReference type="PANTHER" id="PTHR45947:SF3">
    <property type="entry name" value="SULFOQUINOVOSYL TRANSFERASE SQD2"/>
    <property type="match status" value="1"/>
</dbReference>
<dbReference type="STRING" id="1802424.A2480_01615"/>
<gene>
    <name evidence="3" type="ORF">A2480_01615</name>
</gene>
<dbReference type="InterPro" id="IPR028098">
    <property type="entry name" value="Glyco_trans_4-like_N"/>
</dbReference>
<evidence type="ECO:0008006" key="5">
    <source>
        <dbReference type="Google" id="ProtNLM"/>
    </source>
</evidence>
<evidence type="ECO:0000259" key="2">
    <source>
        <dbReference type="Pfam" id="PF13439"/>
    </source>
</evidence>
<comment type="caution">
    <text evidence="3">The sequence shown here is derived from an EMBL/GenBank/DDBJ whole genome shotgun (WGS) entry which is preliminary data.</text>
</comment>
<proteinExistence type="predicted"/>
<dbReference type="Proteomes" id="UP000176988">
    <property type="component" value="Unassembled WGS sequence"/>
</dbReference>
<dbReference type="Pfam" id="PF13439">
    <property type="entry name" value="Glyco_transf_4"/>
    <property type="match status" value="1"/>
</dbReference>
<dbReference type="GO" id="GO:0016757">
    <property type="term" value="F:glycosyltransferase activity"/>
    <property type="evidence" value="ECO:0007669"/>
    <property type="project" value="InterPro"/>
</dbReference>
<dbReference type="SUPFAM" id="SSF53756">
    <property type="entry name" value="UDP-Glycosyltransferase/glycogen phosphorylase"/>
    <property type="match status" value="1"/>
</dbReference>
<feature type="domain" description="Glycosyl transferase family 1" evidence="1">
    <location>
        <begin position="196"/>
        <end position="349"/>
    </location>
</feature>
<dbReference type="PANTHER" id="PTHR45947">
    <property type="entry name" value="SULFOQUINOVOSYL TRANSFERASE SQD2"/>
    <property type="match status" value="1"/>
</dbReference>
<reference evidence="3 4" key="1">
    <citation type="journal article" date="2016" name="Nat. Commun.">
        <title>Thousands of microbial genomes shed light on interconnected biogeochemical processes in an aquifer system.</title>
        <authorList>
            <person name="Anantharaman K."/>
            <person name="Brown C.T."/>
            <person name="Hug L.A."/>
            <person name="Sharon I."/>
            <person name="Castelle C.J."/>
            <person name="Probst A.J."/>
            <person name="Thomas B.C."/>
            <person name="Singh A."/>
            <person name="Wilkins M.J."/>
            <person name="Karaoz U."/>
            <person name="Brodie E.L."/>
            <person name="Williams K.H."/>
            <person name="Hubbard S.S."/>
            <person name="Banfield J.F."/>
        </authorList>
    </citation>
    <scope>NUCLEOTIDE SEQUENCE [LARGE SCALE GENOMIC DNA]</scope>
</reference>
<dbReference type="EMBL" id="MGFG01000010">
    <property type="protein sequence ID" value="OGM01214.1"/>
    <property type="molecule type" value="Genomic_DNA"/>
</dbReference>
<dbReference type="CDD" id="cd03801">
    <property type="entry name" value="GT4_PimA-like"/>
    <property type="match status" value="1"/>
</dbReference>
<sequence>MRIAMIGQKGIPIKFGGVERHVESLAVRLGSTGHQVTVYTRAWYGRSNPNFSVGVRSIVVPTIKTKNLDAIVHTFIATLHAIFTGTDIIHYHGVGPSLMSWLPRLLAPRIKVVSTFHCIDRKHQKWGLFARLMLKLGERFACTFPHKTIVVSKTLQSYCDNLYPNRTEYIPNGITEPEAVVEDDGTLERYGLKPNGYLLMVSRLVRHKGAHYLIEAYKNLKKRRLVGDLKLVFVGDSAFTNDYVAEIKKMASDDSDIIFTGSLQGAPHDRLFRNSYAFILPSESEGLPIVILEAMSYGKTVLASDIPENVEVTRTHGINFRNTDVCDLEDKLTFLITNPQLVVRKGAGAKEFVVENYHWDDVARLVDSVYHGLRPQAEPVEELVAQIPINSFKN</sequence>
<organism evidence="3 4">
    <name type="scientific">Candidatus Uhrbacteria bacterium RIFOXYC2_FULL_47_19</name>
    <dbReference type="NCBI Taxonomy" id="1802424"/>
    <lineage>
        <taxon>Bacteria</taxon>
        <taxon>Candidatus Uhriibacteriota</taxon>
    </lineage>
</organism>
<evidence type="ECO:0000313" key="3">
    <source>
        <dbReference type="EMBL" id="OGM01214.1"/>
    </source>
</evidence>
<dbReference type="AlphaFoldDB" id="A0A1F7WEG2"/>
<name>A0A1F7WEG2_9BACT</name>
<evidence type="ECO:0000313" key="4">
    <source>
        <dbReference type="Proteomes" id="UP000176988"/>
    </source>
</evidence>
<protein>
    <recommendedName>
        <fullName evidence="5">Glycosyl transferase family 1</fullName>
    </recommendedName>
</protein>